<feature type="compositionally biased region" description="Polar residues" evidence="1">
    <location>
        <begin position="179"/>
        <end position="188"/>
    </location>
</feature>
<dbReference type="AlphaFoldDB" id="A0A9N9D069"/>
<feature type="region of interest" description="Disordered" evidence="1">
    <location>
        <begin position="130"/>
        <end position="256"/>
    </location>
</feature>
<dbReference type="Proteomes" id="UP000789342">
    <property type="component" value="Unassembled WGS sequence"/>
</dbReference>
<feature type="compositionally biased region" description="Low complexity" evidence="1">
    <location>
        <begin position="220"/>
        <end position="236"/>
    </location>
</feature>
<name>A0A9N9D069_9GLOM</name>
<feature type="compositionally biased region" description="Acidic residues" evidence="1">
    <location>
        <begin position="204"/>
        <end position="218"/>
    </location>
</feature>
<organism evidence="2 3">
    <name type="scientific">Acaulospora morrowiae</name>
    <dbReference type="NCBI Taxonomy" id="94023"/>
    <lineage>
        <taxon>Eukaryota</taxon>
        <taxon>Fungi</taxon>
        <taxon>Fungi incertae sedis</taxon>
        <taxon>Mucoromycota</taxon>
        <taxon>Glomeromycotina</taxon>
        <taxon>Glomeromycetes</taxon>
        <taxon>Diversisporales</taxon>
        <taxon>Acaulosporaceae</taxon>
        <taxon>Acaulospora</taxon>
    </lineage>
</organism>
<evidence type="ECO:0000256" key="1">
    <source>
        <dbReference type="SAM" id="MobiDB-lite"/>
    </source>
</evidence>
<protein>
    <submittedName>
        <fullName evidence="2">8210_t:CDS:1</fullName>
    </submittedName>
</protein>
<sequence length="368" mass="41313">MVHSLITSVLQLASNNIIPSSNSFLERSDNVAVTTIKNADVEFTKLNLLPQSSLLQSNTKSLLSELLNKQVEQRINKNQPSQMQRKPIIIPTTKRLEDAENHNHIITTAATKTKSLKFGNCPLVVRTHRKDELSSRNDTPTADCKYEEQGDTTTETISIVATRKTSFATSPRVIRPRNNKNTTKSIKNFSPPPTQKIDSKNDESMDSEEENMDSDDEGATNGINTSTTPISTSPTSYKYATSPQTISENASNDNDHDDNVQCNTLTNHLSKLVSASRIQRKVKSLPPYELIPNVKKVKMDSHSINWSVSTKKGIPIPRTSMNNIHYKCKKQRCNKFVEDAEDVNDSKKMEGFREVRNGEEGMFWPMSI</sequence>
<dbReference type="EMBL" id="CAJVPV010007366">
    <property type="protein sequence ID" value="CAG8617872.1"/>
    <property type="molecule type" value="Genomic_DNA"/>
</dbReference>
<feature type="compositionally biased region" description="Polar residues" evidence="1">
    <location>
        <begin position="238"/>
        <end position="252"/>
    </location>
</feature>
<gene>
    <name evidence="2" type="ORF">AMORRO_LOCUS8524</name>
</gene>
<keyword evidence="3" id="KW-1185">Reference proteome</keyword>
<reference evidence="2" key="1">
    <citation type="submission" date="2021-06" db="EMBL/GenBank/DDBJ databases">
        <authorList>
            <person name="Kallberg Y."/>
            <person name="Tangrot J."/>
            <person name="Rosling A."/>
        </authorList>
    </citation>
    <scope>NUCLEOTIDE SEQUENCE</scope>
    <source>
        <strain evidence="2">CL551</strain>
    </source>
</reference>
<evidence type="ECO:0000313" key="2">
    <source>
        <dbReference type="EMBL" id="CAG8617872.1"/>
    </source>
</evidence>
<comment type="caution">
    <text evidence="2">The sequence shown here is derived from an EMBL/GenBank/DDBJ whole genome shotgun (WGS) entry which is preliminary data.</text>
</comment>
<accession>A0A9N9D069</accession>
<evidence type="ECO:0000313" key="3">
    <source>
        <dbReference type="Proteomes" id="UP000789342"/>
    </source>
</evidence>
<feature type="compositionally biased region" description="Polar residues" evidence="1">
    <location>
        <begin position="151"/>
        <end position="169"/>
    </location>
</feature>
<dbReference type="OrthoDB" id="2441426at2759"/>
<proteinExistence type="predicted"/>